<evidence type="ECO:0008006" key="3">
    <source>
        <dbReference type="Google" id="ProtNLM"/>
    </source>
</evidence>
<organism evidence="1 2">
    <name type="scientific">Rhizobium aquaticum</name>
    <dbReference type="NCBI Taxonomy" id="1549636"/>
    <lineage>
        <taxon>Bacteria</taxon>
        <taxon>Pseudomonadati</taxon>
        <taxon>Pseudomonadota</taxon>
        <taxon>Alphaproteobacteria</taxon>
        <taxon>Hyphomicrobiales</taxon>
        <taxon>Rhizobiaceae</taxon>
        <taxon>Rhizobium/Agrobacterium group</taxon>
        <taxon>Rhizobium</taxon>
    </lineage>
</organism>
<evidence type="ECO:0000313" key="2">
    <source>
        <dbReference type="Proteomes" id="UP001549047"/>
    </source>
</evidence>
<dbReference type="Proteomes" id="UP001549047">
    <property type="component" value="Unassembled WGS sequence"/>
</dbReference>
<dbReference type="InterPro" id="IPR011006">
    <property type="entry name" value="CheY-like_superfamily"/>
</dbReference>
<reference evidence="1 2" key="1">
    <citation type="submission" date="2024-06" db="EMBL/GenBank/DDBJ databases">
        <title>Genomic Encyclopedia of Type Strains, Phase IV (KMG-IV): sequencing the most valuable type-strain genomes for metagenomic binning, comparative biology and taxonomic classification.</title>
        <authorList>
            <person name="Goeker M."/>
        </authorList>
    </citation>
    <scope>NUCLEOTIDE SEQUENCE [LARGE SCALE GENOMIC DNA]</scope>
    <source>
        <strain evidence="1 2">DSM 29780</strain>
    </source>
</reference>
<accession>A0ABV2J4Z5</accession>
<comment type="caution">
    <text evidence="1">The sequence shown here is derived from an EMBL/GenBank/DDBJ whole genome shotgun (WGS) entry which is preliminary data.</text>
</comment>
<dbReference type="EMBL" id="JBEPMB010000005">
    <property type="protein sequence ID" value="MET3614904.1"/>
    <property type="molecule type" value="Genomic_DNA"/>
</dbReference>
<sequence>MPKSRAIVVIVPDQALNRSLAFALEADGYRVSSFSSIASATKALPEALCIIADDGVLKAAGAPNDLSGFAGRTLLLREHGANPRHDAMTVLTKPLSGADVLAAVARFIPPASLSDPAYV</sequence>
<proteinExistence type="predicted"/>
<keyword evidence="2" id="KW-1185">Reference proteome</keyword>
<dbReference type="SUPFAM" id="SSF52172">
    <property type="entry name" value="CheY-like"/>
    <property type="match status" value="1"/>
</dbReference>
<evidence type="ECO:0000313" key="1">
    <source>
        <dbReference type="EMBL" id="MET3614904.1"/>
    </source>
</evidence>
<gene>
    <name evidence="1" type="ORF">ABID16_003247</name>
</gene>
<protein>
    <recommendedName>
        <fullName evidence="3">Response regulatory domain-containing protein</fullName>
    </recommendedName>
</protein>
<dbReference type="RefSeq" id="WP_354557393.1">
    <property type="nucleotide sequence ID" value="NZ_JBEPMB010000005.1"/>
</dbReference>
<name>A0ABV2J4Z5_9HYPH</name>